<accession>A0A822MPK1</accession>
<reference evidence="2" key="1">
    <citation type="submission" date="2014-06" db="EMBL/GenBank/DDBJ databases">
        <authorList>
            <person name="Le Roux Frederique"/>
        </authorList>
    </citation>
    <scope>NUCLEOTIDE SEQUENCE [LARGE SCALE GENOMIC DNA]</scope>
    <source>
        <strain evidence="2">J5-5</strain>
    </source>
</reference>
<evidence type="ECO:0000313" key="1">
    <source>
        <dbReference type="EMBL" id="CDT08314.1"/>
    </source>
</evidence>
<dbReference type="Proteomes" id="UP000049495">
    <property type="component" value="Unassembled WGS sequence"/>
</dbReference>
<evidence type="ECO:0000313" key="2">
    <source>
        <dbReference type="Proteomes" id="UP000049495"/>
    </source>
</evidence>
<sequence>MDEKLFCVSNWNDYGLVYARDPLQALQKRYGRSDYYQVLHQDLTDFTIVNAICAEYTGKLESILEECTNDFDRVYLLNNSPNTKFFSFDHLSL</sequence>
<protein>
    <submittedName>
        <fullName evidence="1">Uncharacterized protein</fullName>
    </submittedName>
</protein>
<organism evidence="1 2">
    <name type="scientific">Vibrio crassostreae</name>
    <dbReference type="NCBI Taxonomy" id="246167"/>
    <lineage>
        <taxon>Bacteria</taxon>
        <taxon>Pseudomonadati</taxon>
        <taxon>Pseudomonadota</taxon>
        <taxon>Gammaproteobacteria</taxon>
        <taxon>Vibrionales</taxon>
        <taxon>Vibrionaceae</taxon>
        <taxon>Vibrio</taxon>
    </lineage>
</organism>
<dbReference type="EMBL" id="CCJV01000051">
    <property type="protein sequence ID" value="CDT08314.1"/>
    <property type="molecule type" value="Genomic_DNA"/>
</dbReference>
<proteinExistence type="predicted"/>
<dbReference type="AlphaFoldDB" id="A0A822MPK1"/>
<gene>
    <name evidence="1" type="ORF">VCR5J5_1440004</name>
</gene>
<name>A0A822MPK1_9VIBR</name>
<comment type="caution">
    <text evidence="1">The sequence shown here is derived from an EMBL/GenBank/DDBJ whole genome shotgun (WGS) entry which is preliminary data.</text>
</comment>
<dbReference type="RefSeq" id="WP_055318807.1">
    <property type="nucleotide sequence ID" value="NZ_CAWQCV010000131.1"/>
</dbReference>